<gene>
    <name evidence="1" type="ORF">PBS003_LOCUS610</name>
</gene>
<protein>
    <submittedName>
        <fullName evidence="1">Uncharacterized protein</fullName>
    </submittedName>
</protein>
<dbReference type="AlphaFoldDB" id="A0AAU9KLK2"/>
<organism evidence="1 2">
    <name type="scientific">Peronospora belbahrii</name>
    <dbReference type="NCBI Taxonomy" id="622444"/>
    <lineage>
        <taxon>Eukaryota</taxon>
        <taxon>Sar</taxon>
        <taxon>Stramenopiles</taxon>
        <taxon>Oomycota</taxon>
        <taxon>Peronosporomycetes</taxon>
        <taxon>Peronosporales</taxon>
        <taxon>Peronosporaceae</taxon>
        <taxon>Peronospora</taxon>
    </lineage>
</organism>
<comment type="caution">
    <text evidence="1">The sequence shown here is derived from an EMBL/GenBank/DDBJ whole genome shotgun (WGS) entry which is preliminary data.</text>
</comment>
<evidence type="ECO:0000313" key="2">
    <source>
        <dbReference type="Proteomes" id="UP001160483"/>
    </source>
</evidence>
<proteinExistence type="predicted"/>
<reference evidence="1" key="1">
    <citation type="submission" date="2021-11" db="EMBL/GenBank/DDBJ databases">
        <authorList>
            <person name="Islam A."/>
            <person name="Islam S."/>
            <person name="Flora M.S."/>
            <person name="Rahman M."/>
            <person name="Ziaur R.M."/>
            <person name="Epstein J.H."/>
            <person name="Hassan M."/>
            <person name="Klassen M."/>
            <person name="Woodard K."/>
            <person name="Webb A."/>
            <person name="Webby R.J."/>
            <person name="El Zowalaty M.E."/>
        </authorList>
    </citation>
    <scope>NUCLEOTIDE SEQUENCE</scope>
    <source>
        <strain evidence="1">Pbs3</strain>
    </source>
</reference>
<name>A0AAU9KLK2_9STRA</name>
<dbReference type="Proteomes" id="UP001160483">
    <property type="component" value="Unassembled WGS sequence"/>
</dbReference>
<accession>A0AAU9KLK2</accession>
<dbReference type="EMBL" id="CAKKTJ010000086">
    <property type="protein sequence ID" value="CAH0473733.1"/>
    <property type="molecule type" value="Genomic_DNA"/>
</dbReference>
<evidence type="ECO:0000313" key="1">
    <source>
        <dbReference type="EMBL" id="CAH0473733.1"/>
    </source>
</evidence>
<sequence length="186" mass="21059">MFSSMLAADFTGKPHRDALDCSDMRRHQDLASERDPWTPSNVLMQILSRESTAKIASCSAHFGIRVKQLSQRWHPEASRRSLVLTIRSGKEEVEFMDAAAHMTYNSTKRAQAVGIQKGSAHGERAIIYEYERDFKNEGNDAQQKMGEAMRKQSEALEDSGVWRYFKRSPSNIVPGCHDKTDAHVSK</sequence>